<keyword evidence="8" id="KW-0503">Monooxygenase</keyword>
<evidence type="ECO:0000313" key="12">
    <source>
        <dbReference type="EMBL" id="AUN97131.1"/>
    </source>
</evidence>
<dbReference type="KEGG" id="bsto:C0V70_03205"/>
<dbReference type="GO" id="GO:0018580">
    <property type="term" value="F:nitronate monooxygenase activity"/>
    <property type="evidence" value="ECO:0007669"/>
    <property type="project" value="InterPro"/>
</dbReference>
<keyword evidence="12" id="KW-0223">Dioxygenase</keyword>
<dbReference type="InterPro" id="IPR004136">
    <property type="entry name" value="NMO"/>
</dbReference>
<comment type="catalytic activity">
    <reaction evidence="10">
        <text>3 propionate 3-nitronate + 3 O2 + H2O = 3 3-oxopropanoate + 2 nitrate + nitrite + H2O2 + 3 H(+)</text>
        <dbReference type="Rhea" id="RHEA:57332"/>
        <dbReference type="ChEBI" id="CHEBI:15377"/>
        <dbReference type="ChEBI" id="CHEBI:15378"/>
        <dbReference type="ChEBI" id="CHEBI:15379"/>
        <dbReference type="ChEBI" id="CHEBI:16240"/>
        <dbReference type="ChEBI" id="CHEBI:16301"/>
        <dbReference type="ChEBI" id="CHEBI:17632"/>
        <dbReference type="ChEBI" id="CHEBI:33190"/>
        <dbReference type="ChEBI" id="CHEBI:136067"/>
    </reaction>
</comment>
<keyword evidence="6" id="KW-0547">Nucleotide-binding</keyword>
<dbReference type="FunFam" id="3.20.20.70:FF:000154">
    <property type="entry name" value="Probable nitronate monooxygenase"/>
    <property type="match status" value="1"/>
</dbReference>
<keyword evidence="5" id="KW-0288">FMN</keyword>
<dbReference type="Proteomes" id="UP000235584">
    <property type="component" value="Chromosome"/>
</dbReference>
<dbReference type="EMBL" id="CP025704">
    <property type="protein sequence ID" value="AUN97131.1"/>
    <property type="molecule type" value="Genomic_DNA"/>
</dbReference>
<reference evidence="12 13" key="1">
    <citation type="submission" date="2018-01" db="EMBL/GenBank/DDBJ databases">
        <title>Complete genome sequence of Bacteriovorax stolpii DSM12778.</title>
        <authorList>
            <person name="Tang B."/>
            <person name="Chang J."/>
        </authorList>
    </citation>
    <scope>NUCLEOTIDE SEQUENCE [LARGE SCALE GENOMIC DNA]</scope>
    <source>
        <strain evidence="12 13">DSM 12778</strain>
    </source>
</reference>
<evidence type="ECO:0000256" key="5">
    <source>
        <dbReference type="ARBA" id="ARBA00022643"/>
    </source>
</evidence>
<dbReference type="GO" id="GO:0051213">
    <property type="term" value="F:dioxygenase activity"/>
    <property type="evidence" value="ECO:0007669"/>
    <property type="project" value="UniProtKB-KW"/>
</dbReference>
<dbReference type="GO" id="GO:0000166">
    <property type="term" value="F:nucleotide binding"/>
    <property type="evidence" value="ECO:0007669"/>
    <property type="project" value="UniProtKB-KW"/>
</dbReference>
<name>A0A2K9NNN0_BACTC</name>
<dbReference type="Gene3D" id="3.20.20.70">
    <property type="entry name" value="Aldolase class I"/>
    <property type="match status" value="1"/>
</dbReference>
<dbReference type="AlphaFoldDB" id="A0A2K9NNN0"/>
<dbReference type="PANTHER" id="PTHR42747:SF3">
    <property type="entry name" value="NITRONATE MONOOXYGENASE-RELATED"/>
    <property type="match status" value="1"/>
</dbReference>
<dbReference type="CDD" id="cd04730">
    <property type="entry name" value="NPD_like"/>
    <property type="match status" value="1"/>
</dbReference>
<protein>
    <recommendedName>
        <fullName evidence="11">Nitronate monooxygenase</fullName>
    </recommendedName>
    <alternativeName>
        <fullName evidence="9">Propionate 3-nitronate monooxygenase</fullName>
    </alternativeName>
</protein>
<keyword evidence="3" id="KW-0216">Detoxification</keyword>
<keyword evidence="4" id="KW-0285">Flavoprotein</keyword>
<sequence length="354" mass="38058">MNAWPDQTITKLFNITHPIIQAPMAGANGSAMAMAVIKAGGLGSLPCAMLSADQIKAEVLKIRTEVKGSLNLNFFCHTNPVNTQEKEDRWKKQLLPYYQEFGIDPLASVPSPQRRPFNEEMCDLMLELKPEVISFHFGLPDKKLMQKLQGIHLIASATTVEEARYLADHGCHAIIAQGFEAGGHRGMFLSKDIATQVGTMALVPQIVDAVSLPVIASGGISDARGIAAAFMLGASAVQLGTAYLFTPEATISAVHRKALQEAKDDNTTLTNVFSGKPARGFINRMTREQGPMSSLAPEFPLAGSALAPLRAQTEPKGSGDFMSMWSGQAAGLCLEMSAKEMTKKLATEALLKLC</sequence>
<evidence type="ECO:0000256" key="4">
    <source>
        <dbReference type="ARBA" id="ARBA00022630"/>
    </source>
</evidence>
<evidence type="ECO:0000256" key="11">
    <source>
        <dbReference type="ARBA" id="ARBA00067136"/>
    </source>
</evidence>
<dbReference type="PANTHER" id="PTHR42747">
    <property type="entry name" value="NITRONATE MONOOXYGENASE-RELATED"/>
    <property type="match status" value="1"/>
</dbReference>
<dbReference type="RefSeq" id="WP_102242426.1">
    <property type="nucleotide sequence ID" value="NZ_CP025704.1"/>
</dbReference>
<keyword evidence="13" id="KW-1185">Reference proteome</keyword>
<comment type="cofactor">
    <cofactor evidence="1">
        <name>FMN</name>
        <dbReference type="ChEBI" id="CHEBI:58210"/>
    </cofactor>
</comment>
<dbReference type="GO" id="GO:0009636">
    <property type="term" value="P:response to toxic substance"/>
    <property type="evidence" value="ECO:0007669"/>
    <property type="project" value="UniProtKB-KW"/>
</dbReference>
<evidence type="ECO:0000256" key="1">
    <source>
        <dbReference type="ARBA" id="ARBA00001917"/>
    </source>
</evidence>
<proteinExistence type="inferred from homology"/>
<dbReference type="Pfam" id="PF03060">
    <property type="entry name" value="NMO"/>
    <property type="match status" value="1"/>
</dbReference>
<organism evidence="12 13">
    <name type="scientific">Bacteriovorax stolpii</name>
    <name type="common">Bdellovibrio stolpii</name>
    <dbReference type="NCBI Taxonomy" id="960"/>
    <lineage>
        <taxon>Bacteria</taxon>
        <taxon>Pseudomonadati</taxon>
        <taxon>Bdellovibrionota</taxon>
        <taxon>Bacteriovoracia</taxon>
        <taxon>Bacteriovoracales</taxon>
        <taxon>Bacteriovoracaceae</taxon>
        <taxon>Bacteriovorax</taxon>
    </lineage>
</organism>
<dbReference type="SUPFAM" id="SSF51412">
    <property type="entry name" value="Inosine monophosphate dehydrogenase (IMPDH)"/>
    <property type="match status" value="1"/>
</dbReference>
<evidence type="ECO:0000256" key="9">
    <source>
        <dbReference type="ARBA" id="ARBA00031155"/>
    </source>
</evidence>
<evidence type="ECO:0000256" key="7">
    <source>
        <dbReference type="ARBA" id="ARBA00023002"/>
    </source>
</evidence>
<evidence type="ECO:0000256" key="10">
    <source>
        <dbReference type="ARBA" id="ARBA00049401"/>
    </source>
</evidence>
<evidence type="ECO:0000313" key="13">
    <source>
        <dbReference type="Proteomes" id="UP000235584"/>
    </source>
</evidence>
<keyword evidence="7" id="KW-0560">Oxidoreductase</keyword>
<dbReference type="InterPro" id="IPR013785">
    <property type="entry name" value="Aldolase_TIM"/>
</dbReference>
<evidence type="ECO:0000256" key="2">
    <source>
        <dbReference type="ARBA" id="ARBA00009881"/>
    </source>
</evidence>
<evidence type="ECO:0000256" key="8">
    <source>
        <dbReference type="ARBA" id="ARBA00023033"/>
    </source>
</evidence>
<evidence type="ECO:0000256" key="6">
    <source>
        <dbReference type="ARBA" id="ARBA00022741"/>
    </source>
</evidence>
<gene>
    <name evidence="12" type="ORF">C0V70_03205</name>
</gene>
<comment type="similarity">
    <text evidence="2">Belongs to the nitronate monooxygenase family. NMO class I subfamily.</text>
</comment>
<accession>A0A2K9NNN0</accession>
<evidence type="ECO:0000256" key="3">
    <source>
        <dbReference type="ARBA" id="ARBA00022575"/>
    </source>
</evidence>